<evidence type="ECO:0000256" key="5">
    <source>
        <dbReference type="SAM" id="MobiDB-lite"/>
    </source>
</evidence>
<protein>
    <recommendedName>
        <fullName evidence="6">FAD-binding domain-containing protein</fullName>
    </recommendedName>
</protein>
<dbReference type="GeneID" id="87885196"/>
<proteinExistence type="inferred from homology"/>
<gene>
    <name evidence="7" type="ORF">B0T15DRAFT_486526</name>
</gene>
<dbReference type="SUPFAM" id="SSF54373">
    <property type="entry name" value="FAD-linked reductases, C-terminal domain"/>
    <property type="match status" value="1"/>
</dbReference>
<feature type="domain" description="FAD-binding" evidence="6">
    <location>
        <begin position="4"/>
        <end position="181"/>
    </location>
</feature>
<evidence type="ECO:0000256" key="4">
    <source>
        <dbReference type="ARBA" id="ARBA00023002"/>
    </source>
</evidence>
<dbReference type="GO" id="GO:0071949">
    <property type="term" value="F:FAD binding"/>
    <property type="evidence" value="ECO:0007669"/>
    <property type="project" value="InterPro"/>
</dbReference>
<evidence type="ECO:0000259" key="6">
    <source>
        <dbReference type="Pfam" id="PF01494"/>
    </source>
</evidence>
<dbReference type="SUPFAM" id="SSF51905">
    <property type="entry name" value="FAD/NAD(P)-binding domain"/>
    <property type="match status" value="1"/>
</dbReference>
<dbReference type="Pfam" id="PF01494">
    <property type="entry name" value="FAD_binding_3"/>
    <property type="match status" value="2"/>
</dbReference>
<feature type="domain" description="FAD-binding" evidence="6">
    <location>
        <begin position="296"/>
        <end position="371"/>
    </location>
</feature>
<dbReference type="AlphaFoldDB" id="A0AAJ0GN26"/>
<dbReference type="GO" id="GO:0044550">
    <property type="term" value="P:secondary metabolite biosynthetic process"/>
    <property type="evidence" value="ECO:0007669"/>
    <property type="project" value="TreeGrafter"/>
</dbReference>
<dbReference type="GO" id="GO:0016491">
    <property type="term" value="F:oxidoreductase activity"/>
    <property type="evidence" value="ECO:0007669"/>
    <property type="project" value="UniProtKB-KW"/>
</dbReference>
<keyword evidence="3" id="KW-0274">FAD</keyword>
<organism evidence="7 8">
    <name type="scientific">Chaetomium strumarium</name>
    <dbReference type="NCBI Taxonomy" id="1170767"/>
    <lineage>
        <taxon>Eukaryota</taxon>
        <taxon>Fungi</taxon>
        <taxon>Dikarya</taxon>
        <taxon>Ascomycota</taxon>
        <taxon>Pezizomycotina</taxon>
        <taxon>Sordariomycetes</taxon>
        <taxon>Sordariomycetidae</taxon>
        <taxon>Sordariales</taxon>
        <taxon>Chaetomiaceae</taxon>
        <taxon>Chaetomium</taxon>
    </lineage>
</organism>
<dbReference type="InterPro" id="IPR051104">
    <property type="entry name" value="FAD_monoxygenase"/>
</dbReference>
<comment type="similarity">
    <text evidence="1">Belongs to the paxM FAD-dependent monooxygenase family.</text>
</comment>
<keyword evidence="8" id="KW-1185">Reference proteome</keyword>
<evidence type="ECO:0000313" key="7">
    <source>
        <dbReference type="EMBL" id="KAK3302999.1"/>
    </source>
</evidence>
<name>A0AAJ0GN26_9PEZI</name>
<dbReference type="EMBL" id="JAUDZG010000006">
    <property type="protein sequence ID" value="KAK3302999.1"/>
    <property type="molecule type" value="Genomic_DNA"/>
</dbReference>
<dbReference type="PANTHER" id="PTHR46720">
    <property type="entry name" value="HYDROXYLASE, PUTATIVE (AFU_ORTHOLOGUE AFUA_3G01460)-RELATED"/>
    <property type="match status" value="1"/>
</dbReference>
<dbReference type="PANTHER" id="PTHR46720:SF3">
    <property type="entry name" value="FAD-BINDING DOMAIN-CONTAINING PROTEIN-RELATED"/>
    <property type="match status" value="1"/>
</dbReference>
<sequence>MHLAIIGAGITGTTLSLALSARDIPHTVYEQSRHPTELGAGLGLGPNAARALRIAHRGVYERFLEGKEAEKEEEEEKEEEKVWIDFLDGTSPLEARDLSPAFRIPCPYPEGHGAVHRARWLEELMGMVGEGTVQFGKRLERIEDPGVGEKKVVLHFEDGTTAEADAVIGCDGVKSKVREVLVGGKDKEGAKCGYSGKYAYRCMIPMDRAMEELGPARAGCSSLWMGHGRHVLTFPVGRAGPDQLLNLVAFVTDPNESWPSQDARSFTLPATRDDALRDFEQGSFSNTVQRLLRLTKDKMDKWGLFDLAAQPLPSFYSGRILVIGDAAHASTPHHGSGAGFCMEDVAVLLSLLEEITSTSTSTSTMDEHDHDSSSSSPSNNNQAHHQIQAVFAAFDASRRERDQWLVQSSRRAADLYEWRLPNTGKEHFESMRKDIEERQAVCWGIDLDRAIADAREDLRRRLAVAQ</sequence>
<evidence type="ECO:0000256" key="3">
    <source>
        <dbReference type="ARBA" id="ARBA00022827"/>
    </source>
</evidence>
<keyword evidence="4" id="KW-0560">Oxidoreductase</keyword>
<dbReference type="Gene3D" id="3.50.50.60">
    <property type="entry name" value="FAD/NAD(P)-binding domain"/>
    <property type="match status" value="1"/>
</dbReference>
<evidence type="ECO:0000313" key="8">
    <source>
        <dbReference type="Proteomes" id="UP001273166"/>
    </source>
</evidence>
<comment type="caution">
    <text evidence="7">The sequence shown here is derived from an EMBL/GenBank/DDBJ whole genome shotgun (WGS) entry which is preliminary data.</text>
</comment>
<evidence type="ECO:0000256" key="1">
    <source>
        <dbReference type="ARBA" id="ARBA00007992"/>
    </source>
</evidence>
<evidence type="ECO:0000256" key="2">
    <source>
        <dbReference type="ARBA" id="ARBA00022630"/>
    </source>
</evidence>
<keyword evidence="2" id="KW-0285">Flavoprotein</keyword>
<reference evidence="7" key="1">
    <citation type="journal article" date="2023" name="Mol. Phylogenet. Evol.">
        <title>Genome-scale phylogeny and comparative genomics of the fungal order Sordariales.</title>
        <authorList>
            <person name="Hensen N."/>
            <person name="Bonometti L."/>
            <person name="Westerberg I."/>
            <person name="Brannstrom I.O."/>
            <person name="Guillou S."/>
            <person name="Cros-Aarteil S."/>
            <person name="Calhoun S."/>
            <person name="Haridas S."/>
            <person name="Kuo A."/>
            <person name="Mondo S."/>
            <person name="Pangilinan J."/>
            <person name="Riley R."/>
            <person name="LaButti K."/>
            <person name="Andreopoulos B."/>
            <person name="Lipzen A."/>
            <person name="Chen C."/>
            <person name="Yan M."/>
            <person name="Daum C."/>
            <person name="Ng V."/>
            <person name="Clum A."/>
            <person name="Steindorff A."/>
            <person name="Ohm R.A."/>
            <person name="Martin F."/>
            <person name="Silar P."/>
            <person name="Natvig D.O."/>
            <person name="Lalanne C."/>
            <person name="Gautier V."/>
            <person name="Ament-Velasquez S.L."/>
            <person name="Kruys A."/>
            <person name="Hutchinson M.I."/>
            <person name="Powell A.J."/>
            <person name="Barry K."/>
            <person name="Miller A.N."/>
            <person name="Grigoriev I.V."/>
            <person name="Debuchy R."/>
            <person name="Gladieux P."/>
            <person name="Hiltunen Thoren M."/>
            <person name="Johannesson H."/>
        </authorList>
    </citation>
    <scope>NUCLEOTIDE SEQUENCE</scope>
    <source>
        <strain evidence="7">CBS 333.67</strain>
    </source>
</reference>
<reference evidence="7" key="2">
    <citation type="submission" date="2023-06" db="EMBL/GenBank/DDBJ databases">
        <authorList>
            <consortium name="Lawrence Berkeley National Laboratory"/>
            <person name="Mondo S.J."/>
            <person name="Hensen N."/>
            <person name="Bonometti L."/>
            <person name="Westerberg I."/>
            <person name="Brannstrom I.O."/>
            <person name="Guillou S."/>
            <person name="Cros-Aarteil S."/>
            <person name="Calhoun S."/>
            <person name="Haridas S."/>
            <person name="Kuo A."/>
            <person name="Pangilinan J."/>
            <person name="Riley R."/>
            <person name="Labutti K."/>
            <person name="Andreopoulos B."/>
            <person name="Lipzen A."/>
            <person name="Chen C."/>
            <person name="Yanf M."/>
            <person name="Daum C."/>
            <person name="Ng V."/>
            <person name="Clum A."/>
            <person name="Steindorff A."/>
            <person name="Ohm R."/>
            <person name="Martin F."/>
            <person name="Silar P."/>
            <person name="Natvig D."/>
            <person name="Lalanne C."/>
            <person name="Gautier V."/>
            <person name="Ament-Velasquez S.L."/>
            <person name="Kruys A."/>
            <person name="Hutchinson M.I."/>
            <person name="Powell A.J."/>
            <person name="Barry K."/>
            <person name="Miller A.N."/>
            <person name="Grigoriev I.V."/>
            <person name="Debuchy R."/>
            <person name="Gladieux P."/>
            <person name="Thoren M.H."/>
            <person name="Johannesson H."/>
        </authorList>
    </citation>
    <scope>NUCLEOTIDE SEQUENCE</scope>
    <source>
        <strain evidence="7">CBS 333.67</strain>
    </source>
</reference>
<dbReference type="Proteomes" id="UP001273166">
    <property type="component" value="Unassembled WGS sequence"/>
</dbReference>
<feature type="region of interest" description="Disordered" evidence="5">
    <location>
        <begin position="359"/>
        <end position="382"/>
    </location>
</feature>
<accession>A0AAJ0GN26</accession>
<dbReference type="RefSeq" id="XP_062718779.1">
    <property type="nucleotide sequence ID" value="XM_062866367.1"/>
</dbReference>
<dbReference type="InterPro" id="IPR002938">
    <property type="entry name" value="FAD-bd"/>
</dbReference>
<dbReference type="InterPro" id="IPR036188">
    <property type="entry name" value="FAD/NAD-bd_sf"/>
</dbReference>
<dbReference type="PRINTS" id="PR00420">
    <property type="entry name" value="RNGMNOXGNASE"/>
</dbReference>